<dbReference type="PANTHER" id="PTHR46494:SF1">
    <property type="entry name" value="CORA FAMILY METAL ION TRANSPORTER (EUROFUNG)"/>
    <property type="match status" value="1"/>
</dbReference>
<organism evidence="9 10">
    <name type="scientific">Clostridium manihotivorum</name>
    <dbReference type="NCBI Taxonomy" id="2320868"/>
    <lineage>
        <taxon>Bacteria</taxon>
        <taxon>Bacillati</taxon>
        <taxon>Bacillota</taxon>
        <taxon>Clostridia</taxon>
        <taxon>Eubacteriales</taxon>
        <taxon>Clostridiaceae</taxon>
        <taxon>Clostridium</taxon>
    </lineage>
</organism>
<dbReference type="GO" id="GO:0015095">
    <property type="term" value="F:magnesium ion transmembrane transporter activity"/>
    <property type="evidence" value="ECO:0007669"/>
    <property type="project" value="TreeGrafter"/>
</dbReference>
<dbReference type="EMBL" id="CP025746">
    <property type="protein sequence ID" value="QAA34038.1"/>
    <property type="molecule type" value="Genomic_DNA"/>
</dbReference>
<evidence type="ECO:0000256" key="5">
    <source>
        <dbReference type="ARBA" id="ARBA00022692"/>
    </source>
</evidence>
<dbReference type="Gene3D" id="1.20.58.340">
    <property type="entry name" value="Magnesium transport protein CorA, transmembrane region"/>
    <property type="match status" value="2"/>
</dbReference>
<keyword evidence="5 8" id="KW-0812">Transmembrane</keyword>
<evidence type="ECO:0000256" key="2">
    <source>
        <dbReference type="ARBA" id="ARBA00009765"/>
    </source>
</evidence>
<dbReference type="GO" id="GO:0015087">
    <property type="term" value="F:cobalt ion transmembrane transporter activity"/>
    <property type="evidence" value="ECO:0007669"/>
    <property type="project" value="TreeGrafter"/>
</dbReference>
<evidence type="ECO:0000256" key="4">
    <source>
        <dbReference type="ARBA" id="ARBA00022475"/>
    </source>
</evidence>
<dbReference type="GO" id="GO:0005886">
    <property type="term" value="C:plasma membrane"/>
    <property type="evidence" value="ECO:0007669"/>
    <property type="project" value="UniProtKB-SubCell"/>
</dbReference>
<dbReference type="InterPro" id="IPR002523">
    <property type="entry name" value="MgTranspt_CorA/ZnTranspt_ZntB"/>
</dbReference>
<dbReference type="AlphaFoldDB" id="A0A3R5VAR9"/>
<sequence>MIVYDICNNLDVVQEWELERSYYWICCNQKEVHELEVIFSKETIEECQNFRQYPRIDYYKNYTFMVFNALDNESLKIIPREIDIYLSKSFIITVYKNEVELISKLLEDIGRDKNCFILKEICKPYIILYYILDRLIINNYNIIADLETEADKIELDILKSPKSKHINKIVSLRRESYKLRKLLNPLRYIGDALLLNENNVIEEEKMYLFKNLNDKIEKLLSSMESLGQDLAMVREAYEAEIANRTNDLMKVFTIITAVFLPLQLITAIFGMSFEHIPFKYEKYAFEGLIGTMAFLVVILMGIFKWKKYL</sequence>
<proteinExistence type="inferred from homology"/>
<dbReference type="PANTHER" id="PTHR46494">
    <property type="entry name" value="CORA FAMILY METAL ION TRANSPORTER (EUROFUNG)"/>
    <property type="match status" value="1"/>
</dbReference>
<name>A0A3R5VAR9_9CLOT</name>
<evidence type="ECO:0000256" key="1">
    <source>
        <dbReference type="ARBA" id="ARBA00004651"/>
    </source>
</evidence>
<reference evidence="9 10" key="1">
    <citation type="submission" date="2018-01" db="EMBL/GenBank/DDBJ databases">
        <title>Genome Sequencing and Assembly of Anaerobacter polyendosporus strain CT4.</title>
        <authorList>
            <person name="Tachaapaikoon C."/>
            <person name="Sutheeworapong S."/>
            <person name="Jenjaroenpun P."/>
            <person name="Wongsurawat T."/>
            <person name="Nookeaw I."/>
            <person name="Cheawchanlertfa P."/>
            <person name="Kosugi A."/>
            <person name="Cheevadhanarak S."/>
            <person name="Ratanakhanokchai K."/>
        </authorList>
    </citation>
    <scope>NUCLEOTIDE SEQUENCE [LARGE SCALE GENOMIC DNA]</scope>
    <source>
        <strain evidence="9 10">CT4</strain>
    </source>
</reference>
<dbReference type="GO" id="GO:0000287">
    <property type="term" value="F:magnesium ion binding"/>
    <property type="evidence" value="ECO:0007669"/>
    <property type="project" value="TreeGrafter"/>
</dbReference>
<feature type="transmembrane region" description="Helical" evidence="8">
    <location>
        <begin position="251"/>
        <end position="271"/>
    </location>
</feature>
<keyword evidence="4" id="KW-1003">Cell membrane</keyword>
<dbReference type="OrthoDB" id="9803416at2"/>
<dbReference type="RefSeq" id="WP_128214760.1">
    <property type="nucleotide sequence ID" value="NZ_CP025746.1"/>
</dbReference>
<keyword evidence="6 8" id="KW-1133">Transmembrane helix</keyword>
<protein>
    <submittedName>
        <fullName evidence="9">Dihydroorotate dehydrogenase</fullName>
    </submittedName>
</protein>
<evidence type="ECO:0000256" key="7">
    <source>
        <dbReference type="ARBA" id="ARBA00023136"/>
    </source>
</evidence>
<evidence type="ECO:0000256" key="3">
    <source>
        <dbReference type="ARBA" id="ARBA00022448"/>
    </source>
</evidence>
<keyword evidence="10" id="KW-1185">Reference proteome</keyword>
<evidence type="ECO:0000256" key="8">
    <source>
        <dbReference type="SAM" id="Phobius"/>
    </source>
</evidence>
<evidence type="ECO:0000313" key="9">
    <source>
        <dbReference type="EMBL" id="QAA34038.1"/>
    </source>
</evidence>
<dbReference type="InterPro" id="IPR045861">
    <property type="entry name" value="CorA_cytoplasmic_dom"/>
</dbReference>
<gene>
    <name evidence="9" type="ORF">C1I91_21775</name>
</gene>
<dbReference type="KEGG" id="cmah:C1I91_21775"/>
<accession>A0A3R5VAR9</accession>
<dbReference type="CDD" id="cd12822">
    <property type="entry name" value="TmCorA-like"/>
    <property type="match status" value="1"/>
</dbReference>
<dbReference type="SUPFAM" id="SSF144083">
    <property type="entry name" value="Magnesium transport protein CorA, transmembrane region"/>
    <property type="match status" value="1"/>
</dbReference>
<evidence type="ECO:0000313" key="10">
    <source>
        <dbReference type="Proteomes" id="UP000286268"/>
    </source>
</evidence>
<keyword evidence="3" id="KW-0813">Transport</keyword>
<keyword evidence="7 8" id="KW-0472">Membrane</keyword>
<dbReference type="Pfam" id="PF01544">
    <property type="entry name" value="CorA"/>
    <property type="match status" value="1"/>
</dbReference>
<comment type="similarity">
    <text evidence="2">Belongs to the CorA metal ion transporter (MIT) (TC 1.A.35) family.</text>
</comment>
<dbReference type="Proteomes" id="UP000286268">
    <property type="component" value="Chromosome"/>
</dbReference>
<dbReference type="Gene3D" id="3.30.460.20">
    <property type="entry name" value="CorA soluble domain-like"/>
    <property type="match status" value="1"/>
</dbReference>
<dbReference type="GO" id="GO:0050897">
    <property type="term" value="F:cobalt ion binding"/>
    <property type="evidence" value="ECO:0007669"/>
    <property type="project" value="TreeGrafter"/>
</dbReference>
<feature type="transmembrane region" description="Helical" evidence="8">
    <location>
        <begin position="283"/>
        <end position="303"/>
    </location>
</feature>
<dbReference type="SUPFAM" id="SSF143865">
    <property type="entry name" value="CorA soluble domain-like"/>
    <property type="match status" value="1"/>
</dbReference>
<evidence type="ECO:0000256" key="6">
    <source>
        <dbReference type="ARBA" id="ARBA00022989"/>
    </source>
</evidence>
<dbReference type="InterPro" id="IPR045863">
    <property type="entry name" value="CorA_TM1_TM2"/>
</dbReference>
<comment type="subcellular location">
    <subcellularLocation>
        <location evidence="1">Cell membrane</location>
        <topology evidence="1">Multi-pass membrane protein</topology>
    </subcellularLocation>
</comment>